<keyword evidence="5" id="KW-1185">Reference proteome</keyword>
<evidence type="ECO:0000259" key="2">
    <source>
        <dbReference type="Pfam" id="PF13952"/>
    </source>
</evidence>
<evidence type="ECO:0000259" key="3">
    <source>
        <dbReference type="Pfam" id="PF13960"/>
    </source>
</evidence>
<dbReference type="PANTHER" id="PTHR10775:SF158">
    <property type="entry name" value="TNP2-LIKE TRANSPOSON PROTEIN"/>
    <property type="match status" value="1"/>
</dbReference>
<evidence type="ECO:0000256" key="1">
    <source>
        <dbReference type="SAM" id="MobiDB-lite"/>
    </source>
</evidence>
<reference evidence="5" key="1">
    <citation type="journal article" date="2014" name="Nat. Commun.">
        <title>The emerging biofuel crop Camelina sativa retains a highly undifferentiated hexaploid genome structure.</title>
        <authorList>
            <person name="Kagale S."/>
            <person name="Koh C."/>
            <person name="Nixon J."/>
            <person name="Bollina V."/>
            <person name="Clarke W.E."/>
            <person name="Tuteja R."/>
            <person name="Spillane C."/>
            <person name="Robinson S.J."/>
            <person name="Links M.G."/>
            <person name="Clarke C."/>
            <person name="Higgins E.E."/>
            <person name="Huebert T."/>
            <person name="Sharpe A.G."/>
            <person name="Parkin I.A."/>
        </authorList>
    </citation>
    <scope>NUCLEOTIDE SEQUENCE [LARGE SCALE GENOMIC DNA]</scope>
    <source>
        <strain evidence="5">cv. DH55</strain>
    </source>
</reference>
<reference evidence="6" key="2">
    <citation type="submission" date="2025-08" db="UniProtKB">
        <authorList>
            <consortium name="RefSeq"/>
        </authorList>
    </citation>
    <scope>IDENTIFICATION</scope>
    <source>
        <tissue evidence="6">Leaf</tissue>
    </source>
</reference>
<dbReference type="Proteomes" id="UP000694864">
    <property type="component" value="Chromosome 19"/>
</dbReference>
<dbReference type="InterPro" id="IPR025312">
    <property type="entry name" value="DUF4216"/>
</dbReference>
<feature type="region of interest" description="Disordered" evidence="1">
    <location>
        <begin position="266"/>
        <end position="287"/>
    </location>
</feature>
<dbReference type="GeneID" id="104767823"/>
<dbReference type="InterPro" id="IPR004242">
    <property type="entry name" value="Transposase_21"/>
</dbReference>
<organism evidence="5 6">
    <name type="scientific">Camelina sativa</name>
    <name type="common">False flax</name>
    <name type="synonym">Myagrum sativum</name>
    <dbReference type="NCBI Taxonomy" id="90675"/>
    <lineage>
        <taxon>Eukaryota</taxon>
        <taxon>Viridiplantae</taxon>
        <taxon>Streptophyta</taxon>
        <taxon>Embryophyta</taxon>
        <taxon>Tracheophyta</taxon>
        <taxon>Spermatophyta</taxon>
        <taxon>Magnoliopsida</taxon>
        <taxon>eudicotyledons</taxon>
        <taxon>Gunneridae</taxon>
        <taxon>Pentapetalae</taxon>
        <taxon>rosids</taxon>
        <taxon>malvids</taxon>
        <taxon>Brassicales</taxon>
        <taxon>Brassicaceae</taxon>
        <taxon>Camelineae</taxon>
        <taxon>Camelina</taxon>
    </lineage>
</organism>
<name>A0ABM0XRZ3_CAMSA</name>
<evidence type="ECO:0000259" key="4">
    <source>
        <dbReference type="Pfam" id="PF13963"/>
    </source>
</evidence>
<protein>
    <submittedName>
        <fullName evidence="6">Uncharacterized protein LOC104767823</fullName>
    </submittedName>
</protein>
<feature type="domain" description="DUF4216" evidence="2">
    <location>
        <begin position="985"/>
        <end position="1054"/>
    </location>
</feature>
<dbReference type="Pfam" id="PF02992">
    <property type="entry name" value="Transposase_21"/>
    <property type="match status" value="1"/>
</dbReference>
<sequence length="1082" mass="123972">MDKSWIKKPRLSQDYLSGVKNFLDFAFSKSTAATMKCPCNRCSLAKFKSREDIEGDLICYGFLSSYTSWVFHGERIFVTENARVPTDDLAQVEMDSTLNLLDDLFPGINTNMYGENAFGSCEQPMDTDRPSTSSGNFRKEESFDELLADFTQELYDGCTKFTKLSFILKLYHIKCMCGISDKGISMVLDLLKEAFTHAKLPKSFNDMKGVIRKLGLSYEKIHACPNDCMLFWEADAERETCKVCEASRWKQNISAKSKVRLSTVSGSEKIKKKTPAKGTISGSEKKTKKTPAKILRYFPLKPRLQRLFMSSKTATHMRWHATASNNDGKLRHPRDGEAWKSFDQKYPEFASDPRNVRLGLATDGFNPFGTMSNSYSIWPVILFPYNLPPWMSMKQTSMILSMVIPGKQMPGNDIDVYLQPLIKELKELWFDGVKTVDASTKQTFDMRAAIMWTISDFPGLGNLSGWNIYTTSACPSCNFDGTGQRLRHGKKNCFQGHRRFLPQDHDFRQNITNFDGYIETRSPPVTLTGSTIVHQLEQVNVTLGKKHGLVGVGGKRDRSHVGRSSTQQWKKRSIFFVLPYWEFIMLRHNLDVMHIEKNVFDNLRYTLLDDKEKSKDNLSARKDLRELGIRSDLWPDDNGKYQAACFTLDNDGKDTFLSVLQNVKFPDGYASNLSSCVDVKSRKLVGLKSHDCHVIMKDLLSVAIRNLLPTDVTSAIVEVCHFFREISAKVLDIEELDKLQDRIVVTLCRLEMIFPPSFFTVMVHLVVHLTEEAKLGGPNPFRWMYPVERTLGHFKSYVRNRAKPEGSICEQYLADECVTFCSMYLKDIETRFTRIGRVDDRPIVETSIRTNSELPVIFPTLGRKYKNDLLRNPSHHSKKSRAIDIDREMHLNFAKWFKQKVELDELDGLTADLRCLALGPSEKVVKYTAYNVYGFKFRATDRDVELKTQNNGVYVAAETMSYASSRDPNPRTGTVPYYGELVEVIELNYYEVFKVVLFKCKWADTRTERGYKIDAYGHHMVNFSRLLHSGDNEEDEPYVLASEARMVYYVKDPFEVELNIAVHVQPRDLYDMGDVDDDESEL</sequence>
<feature type="domain" description="DUF4218" evidence="3">
    <location>
        <begin position="726"/>
        <end position="838"/>
    </location>
</feature>
<dbReference type="RefSeq" id="XP_010490098.1">
    <property type="nucleotide sequence ID" value="XM_010491796.1"/>
</dbReference>
<dbReference type="Pfam" id="PF13960">
    <property type="entry name" value="DUF4218"/>
    <property type="match status" value="1"/>
</dbReference>
<dbReference type="InterPro" id="IPR029480">
    <property type="entry name" value="Transpos_assoc"/>
</dbReference>
<dbReference type="PANTHER" id="PTHR10775">
    <property type="entry name" value="OS08G0208400 PROTEIN"/>
    <property type="match status" value="1"/>
</dbReference>
<dbReference type="Pfam" id="PF13963">
    <property type="entry name" value="Transpos_assoc"/>
    <property type="match status" value="1"/>
</dbReference>
<dbReference type="Pfam" id="PF13952">
    <property type="entry name" value="DUF4216"/>
    <property type="match status" value="1"/>
</dbReference>
<proteinExistence type="predicted"/>
<dbReference type="InterPro" id="IPR025452">
    <property type="entry name" value="DUF4218"/>
</dbReference>
<gene>
    <name evidence="6" type="primary">LOC104767823</name>
</gene>
<evidence type="ECO:0000313" key="6">
    <source>
        <dbReference type="RefSeq" id="XP_010490098.1"/>
    </source>
</evidence>
<feature type="domain" description="Transposase-associated" evidence="4">
    <location>
        <begin position="3"/>
        <end position="74"/>
    </location>
</feature>
<evidence type="ECO:0000313" key="5">
    <source>
        <dbReference type="Proteomes" id="UP000694864"/>
    </source>
</evidence>
<accession>A0ABM0XRZ3</accession>